<keyword evidence="2" id="KW-0812">Transmembrane</keyword>
<dbReference type="Proteomes" id="UP000243876">
    <property type="component" value="Unassembled WGS sequence"/>
</dbReference>
<accession>A0A0D6ENS2</accession>
<dbReference type="GO" id="GO:0016255">
    <property type="term" value="P:attachment of GPI anchor to protein"/>
    <property type="evidence" value="ECO:0007669"/>
    <property type="project" value="InterPro"/>
</dbReference>
<feature type="region of interest" description="Disordered" evidence="1">
    <location>
        <begin position="453"/>
        <end position="490"/>
    </location>
</feature>
<dbReference type="EMBL" id="CENE01000016">
    <property type="protein sequence ID" value="CEQ41692.1"/>
    <property type="molecule type" value="Genomic_DNA"/>
</dbReference>
<keyword evidence="2" id="KW-1133">Transmembrane helix</keyword>
<reference evidence="5" key="1">
    <citation type="submission" date="2015-02" db="EMBL/GenBank/DDBJ databases">
        <authorList>
            <person name="Gon?alves P."/>
        </authorList>
    </citation>
    <scope>NUCLEOTIDE SEQUENCE [LARGE SCALE GENOMIC DNA]</scope>
</reference>
<dbReference type="InterPro" id="IPR007245">
    <property type="entry name" value="PIG-T"/>
</dbReference>
<evidence type="ECO:0000313" key="5">
    <source>
        <dbReference type="Proteomes" id="UP000243876"/>
    </source>
</evidence>
<evidence type="ECO:0000313" key="4">
    <source>
        <dbReference type="EMBL" id="CEQ41692.1"/>
    </source>
</evidence>
<keyword evidence="3" id="KW-0732">Signal</keyword>
<evidence type="ECO:0000256" key="2">
    <source>
        <dbReference type="SAM" id="Phobius"/>
    </source>
</evidence>
<protein>
    <submittedName>
        <fullName evidence="4">SPOSA6832_03428-mRNA-1:cds</fullName>
    </submittedName>
</protein>
<dbReference type="OrthoDB" id="331263at2759"/>
<dbReference type="AlphaFoldDB" id="A0A0D6ENS2"/>
<dbReference type="GO" id="GO:0042765">
    <property type="term" value="C:GPI-anchor transamidase complex"/>
    <property type="evidence" value="ECO:0007669"/>
    <property type="project" value="InterPro"/>
</dbReference>
<feature type="signal peptide" evidence="3">
    <location>
        <begin position="1"/>
        <end position="19"/>
    </location>
</feature>
<feature type="non-terminal residue" evidence="4">
    <location>
        <position position="1"/>
    </location>
</feature>
<proteinExistence type="predicted"/>
<organism evidence="4 5">
    <name type="scientific">Sporidiobolus salmonicolor</name>
    <name type="common">Yeast-like fungus</name>
    <name type="synonym">Sporobolomyces salmonicolor</name>
    <dbReference type="NCBI Taxonomy" id="5005"/>
    <lineage>
        <taxon>Eukaryota</taxon>
        <taxon>Fungi</taxon>
        <taxon>Dikarya</taxon>
        <taxon>Basidiomycota</taxon>
        <taxon>Pucciniomycotina</taxon>
        <taxon>Microbotryomycetes</taxon>
        <taxon>Sporidiobolales</taxon>
        <taxon>Sporidiobolaceae</taxon>
        <taxon>Sporobolomyces</taxon>
    </lineage>
</organism>
<name>A0A0D6ENS2_SPOSA</name>
<feature type="transmembrane region" description="Helical" evidence="2">
    <location>
        <begin position="545"/>
        <end position="567"/>
    </location>
</feature>
<sequence>MRLRLPTSLLLLCLGVVQASGALHGESYAESLRLTPFPDGKVHSDFRFTLEGPWADEAPWLAQNAVGKHSLRFPRASLRCGSGLSVRPAAHHHTLLPRQLTSLIRQFRVTSFHLALSAGRWAPTWPLHLPAALPASGIELTAWLELLEGESELDERRRWEAFVGAVGGLFCAGIGGEGVGRETSSPGWAVEFEGEGDPAGACVTRGVECAADEGQWMPGCIAEHRLYRLVLPRLAAACTESLTPFLSLLPCASHAGLSSLLNPHRLFDGEWTLLDVKVARFEESIKAQLGVGSVADPVRRDRLSGQLGRREFSMSSLYDRTLSKACPVAASSRVELVVPSDSVNPFSIEPSVAREMRKDGERDLAVWETATALDTSTLDVRMTWPGENPFRYPRHSNLPLPPLATRRLLTGYGQERGRIGIEVANNLEREAEVVWVETWPWWVRGFVSSLEAKTSSPTSTTPRRSLALARQPSKSSSASRLARPANSLSPTSPPLCVPGAIVVLLSPSPANSSPFSPLTHRQPLLKLHTPTTLISLPLPDFSMPYNVIILTSTLIALFFGSVMNGLVRRWYCVDLRPDPPKEKMT</sequence>
<evidence type="ECO:0000256" key="3">
    <source>
        <dbReference type="SAM" id="SignalP"/>
    </source>
</evidence>
<keyword evidence="2" id="KW-0472">Membrane</keyword>
<dbReference type="PANTHER" id="PTHR12959:SF11">
    <property type="entry name" value="GPI TRANSAMIDASE COMPONENT PIG-T"/>
    <property type="match status" value="1"/>
</dbReference>
<feature type="compositionally biased region" description="Low complexity" evidence="1">
    <location>
        <begin position="454"/>
        <end position="465"/>
    </location>
</feature>
<dbReference type="PANTHER" id="PTHR12959">
    <property type="entry name" value="GPI TRANSAMIDASE COMPONENT PIG-T-RELATED"/>
    <property type="match status" value="1"/>
</dbReference>
<gene>
    <name evidence="4" type="primary">SPOSA6832_03428</name>
</gene>
<keyword evidence="5" id="KW-1185">Reference proteome</keyword>
<dbReference type="Pfam" id="PF04113">
    <property type="entry name" value="Gpi16"/>
    <property type="match status" value="3"/>
</dbReference>
<evidence type="ECO:0000256" key="1">
    <source>
        <dbReference type="SAM" id="MobiDB-lite"/>
    </source>
</evidence>
<feature type="chain" id="PRO_5002303463" evidence="3">
    <location>
        <begin position="20"/>
        <end position="585"/>
    </location>
</feature>